<dbReference type="EMBL" id="CM007897">
    <property type="protein sequence ID" value="OTG18944.1"/>
    <property type="molecule type" value="Genomic_DNA"/>
</dbReference>
<proteinExistence type="predicted"/>
<organism evidence="1 2">
    <name type="scientific">Helianthus annuus</name>
    <name type="common">Common sunflower</name>
    <dbReference type="NCBI Taxonomy" id="4232"/>
    <lineage>
        <taxon>Eukaryota</taxon>
        <taxon>Viridiplantae</taxon>
        <taxon>Streptophyta</taxon>
        <taxon>Embryophyta</taxon>
        <taxon>Tracheophyta</taxon>
        <taxon>Spermatophyta</taxon>
        <taxon>Magnoliopsida</taxon>
        <taxon>eudicotyledons</taxon>
        <taxon>Gunneridae</taxon>
        <taxon>Pentapetalae</taxon>
        <taxon>asterids</taxon>
        <taxon>campanulids</taxon>
        <taxon>Asterales</taxon>
        <taxon>Asteraceae</taxon>
        <taxon>Asteroideae</taxon>
        <taxon>Heliantheae alliance</taxon>
        <taxon>Heliantheae</taxon>
        <taxon>Helianthus</taxon>
    </lineage>
</organism>
<keyword evidence="2" id="KW-1185">Reference proteome</keyword>
<evidence type="ECO:0000313" key="2">
    <source>
        <dbReference type="Proteomes" id="UP000215914"/>
    </source>
</evidence>
<gene>
    <name evidence="1" type="ORF">HannXRQ_Chr08g0228581</name>
</gene>
<protein>
    <submittedName>
        <fullName evidence="1">Uncharacterized protein</fullName>
    </submittedName>
</protein>
<dbReference type="AlphaFoldDB" id="A0A251U731"/>
<accession>A0A251U731</accession>
<dbReference type="Proteomes" id="UP000215914">
    <property type="component" value="Chromosome 8"/>
</dbReference>
<name>A0A251U731_HELAN</name>
<sequence>MNSVKGEDPVFFLHLHHTPTYSQMVTKCESQIEASWTALEAWKSGNKVTKCESQIEASWTALEAWKSGNKVT</sequence>
<reference evidence="2" key="1">
    <citation type="journal article" date="2017" name="Nature">
        <title>The sunflower genome provides insights into oil metabolism, flowering and Asterid evolution.</title>
        <authorList>
            <person name="Badouin H."/>
            <person name="Gouzy J."/>
            <person name="Grassa C.J."/>
            <person name="Murat F."/>
            <person name="Staton S.E."/>
            <person name="Cottret L."/>
            <person name="Lelandais-Briere C."/>
            <person name="Owens G.L."/>
            <person name="Carrere S."/>
            <person name="Mayjonade B."/>
            <person name="Legrand L."/>
            <person name="Gill N."/>
            <person name="Kane N.C."/>
            <person name="Bowers J.E."/>
            <person name="Hubner S."/>
            <person name="Bellec A."/>
            <person name="Berard A."/>
            <person name="Berges H."/>
            <person name="Blanchet N."/>
            <person name="Boniface M.C."/>
            <person name="Brunel D."/>
            <person name="Catrice O."/>
            <person name="Chaidir N."/>
            <person name="Claudel C."/>
            <person name="Donnadieu C."/>
            <person name="Faraut T."/>
            <person name="Fievet G."/>
            <person name="Helmstetter N."/>
            <person name="King M."/>
            <person name="Knapp S.J."/>
            <person name="Lai Z."/>
            <person name="Le Paslier M.C."/>
            <person name="Lippi Y."/>
            <person name="Lorenzon L."/>
            <person name="Mandel J.R."/>
            <person name="Marage G."/>
            <person name="Marchand G."/>
            <person name="Marquand E."/>
            <person name="Bret-Mestries E."/>
            <person name="Morien E."/>
            <person name="Nambeesan S."/>
            <person name="Nguyen T."/>
            <person name="Pegot-Espagnet P."/>
            <person name="Pouilly N."/>
            <person name="Raftis F."/>
            <person name="Sallet E."/>
            <person name="Schiex T."/>
            <person name="Thomas J."/>
            <person name="Vandecasteele C."/>
            <person name="Vares D."/>
            <person name="Vear F."/>
            <person name="Vautrin S."/>
            <person name="Crespi M."/>
            <person name="Mangin B."/>
            <person name="Burke J.M."/>
            <person name="Salse J."/>
            <person name="Munos S."/>
            <person name="Vincourt P."/>
            <person name="Rieseberg L.H."/>
            <person name="Langlade N.B."/>
        </authorList>
    </citation>
    <scope>NUCLEOTIDE SEQUENCE [LARGE SCALE GENOMIC DNA]</scope>
    <source>
        <strain evidence="2">cv. SF193</strain>
    </source>
</reference>
<evidence type="ECO:0000313" key="1">
    <source>
        <dbReference type="EMBL" id="OTG18944.1"/>
    </source>
</evidence>
<dbReference type="InParanoid" id="A0A251U731"/>